<gene>
    <name evidence="2" type="ORF">HCN44_000328</name>
</gene>
<proteinExistence type="predicted"/>
<name>A0A834XNE1_APHGI</name>
<reference evidence="2 3" key="1">
    <citation type="submission" date="2020-08" db="EMBL/GenBank/DDBJ databases">
        <title>Aphidius gifuensis genome sequencing and assembly.</title>
        <authorList>
            <person name="Du Z."/>
        </authorList>
    </citation>
    <scope>NUCLEOTIDE SEQUENCE [LARGE SCALE GENOMIC DNA]</scope>
    <source>
        <strain evidence="2">YNYX2018</strain>
        <tissue evidence="2">Adults</tissue>
    </source>
</reference>
<dbReference type="AlphaFoldDB" id="A0A834XNE1"/>
<accession>A0A834XNE1</accession>
<sequence>MYSLAFFQETQNIDTVLSKNVRQKKKNSEVKWGGKWVSARILLKNDNKMFLDAIEVDINGIIIKLPDININPDKETKYLKKKVIHHNIDEEIADLPNITEEATQGLKEDILVSIDENNKSLKKHQLPSPISTTNKRHQQGLKEDILVSIDENNKSFKKRQLPSPIATTNKRHQQNFHNISTDDDDYLSNTYESVLQTNKIQQRNSHIENTNKKRLDNNRETLPLLNEGLKYYTVTFYCKLCGNSLLGNHRGYMTKCDARHSLIADSSAQWKKNQRHEIKNSLISQQQSNPQHEPAQPSTSSQHAEINEELLIIDAEKETGDKREEINGEPEEEYVQYEILHDEEYETNNESEKITNDDKAGEKMFDIEDEEMVDKEKKIIINEETEKITNEPEKIVDEEMDEEEYVQYKILHDEEYEINDDKAGEKIFDKEAERMVDEEKKKIINEETEKITNEPEKIVDEMMDDKEYEQSEILHNEEDEEESKKIIDQEIRKIILEKAEKKIAKKFEEIILITIKNIFDKEDKRIM</sequence>
<evidence type="ECO:0000313" key="2">
    <source>
        <dbReference type="EMBL" id="KAF7990523.1"/>
    </source>
</evidence>
<keyword evidence="3" id="KW-1185">Reference proteome</keyword>
<organism evidence="2 3">
    <name type="scientific">Aphidius gifuensis</name>
    <name type="common">Parasitoid wasp</name>
    <dbReference type="NCBI Taxonomy" id="684658"/>
    <lineage>
        <taxon>Eukaryota</taxon>
        <taxon>Metazoa</taxon>
        <taxon>Ecdysozoa</taxon>
        <taxon>Arthropoda</taxon>
        <taxon>Hexapoda</taxon>
        <taxon>Insecta</taxon>
        <taxon>Pterygota</taxon>
        <taxon>Neoptera</taxon>
        <taxon>Endopterygota</taxon>
        <taxon>Hymenoptera</taxon>
        <taxon>Apocrita</taxon>
        <taxon>Ichneumonoidea</taxon>
        <taxon>Braconidae</taxon>
        <taxon>Aphidiinae</taxon>
        <taxon>Aphidius</taxon>
    </lineage>
</organism>
<feature type="region of interest" description="Disordered" evidence="1">
    <location>
        <begin position="284"/>
        <end position="303"/>
    </location>
</feature>
<dbReference type="Proteomes" id="UP000639338">
    <property type="component" value="Unassembled WGS sequence"/>
</dbReference>
<dbReference type="EMBL" id="JACMRX010000004">
    <property type="protein sequence ID" value="KAF7990523.1"/>
    <property type="molecule type" value="Genomic_DNA"/>
</dbReference>
<comment type="caution">
    <text evidence="2">The sequence shown here is derived from an EMBL/GenBank/DDBJ whole genome shotgun (WGS) entry which is preliminary data.</text>
</comment>
<evidence type="ECO:0000313" key="3">
    <source>
        <dbReference type="Proteomes" id="UP000639338"/>
    </source>
</evidence>
<protein>
    <submittedName>
        <fullName evidence="2">Uncharacterized protein</fullName>
    </submittedName>
</protein>
<evidence type="ECO:0000256" key="1">
    <source>
        <dbReference type="SAM" id="MobiDB-lite"/>
    </source>
</evidence>